<comment type="subunit">
    <text evidence="1 3">Heterodimer of HisH and HisF.</text>
</comment>
<dbReference type="AlphaFoldDB" id="A0A9X1FPS7"/>
<evidence type="ECO:0000259" key="4">
    <source>
        <dbReference type="Pfam" id="PF00117"/>
    </source>
</evidence>
<reference evidence="5" key="1">
    <citation type="submission" date="2021-07" db="EMBL/GenBank/DDBJ databases">
        <title>Aureisphaera sp. CAU 1614 isolated from sea sediment.</title>
        <authorList>
            <person name="Kim W."/>
        </authorList>
    </citation>
    <scope>NUCLEOTIDE SEQUENCE</scope>
    <source>
        <strain evidence="5">CAU 1614</strain>
    </source>
</reference>
<evidence type="ECO:0000313" key="5">
    <source>
        <dbReference type="EMBL" id="MBW2938469.1"/>
    </source>
</evidence>
<organism evidence="5 6">
    <name type="scientific">Halomarinibacterium sedimenti</name>
    <dbReference type="NCBI Taxonomy" id="2857106"/>
    <lineage>
        <taxon>Bacteria</taxon>
        <taxon>Pseudomonadati</taxon>
        <taxon>Bacteroidota</taxon>
        <taxon>Flavobacteriia</taxon>
        <taxon>Flavobacteriales</taxon>
        <taxon>Flavobacteriaceae</taxon>
        <taxon>Halomarinibacterium</taxon>
    </lineage>
</organism>
<keyword evidence="3" id="KW-0378">Hydrolase</keyword>
<comment type="subcellular location">
    <subcellularLocation>
        <location evidence="3">Cytoplasm</location>
    </subcellularLocation>
</comment>
<dbReference type="GO" id="GO:0000107">
    <property type="term" value="F:imidazoleglycerol-phosphate synthase activity"/>
    <property type="evidence" value="ECO:0007669"/>
    <property type="project" value="UniProtKB-UniRule"/>
</dbReference>
<feature type="active site" evidence="3">
    <location>
        <position position="174"/>
    </location>
</feature>
<keyword evidence="3" id="KW-0963">Cytoplasm</keyword>
<dbReference type="HAMAP" id="MF_00278">
    <property type="entry name" value="HisH"/>
    <property type="match status" value="1"/>
</dbReference>
<feature type="active site" description="Nucleophile" evidence="3">
    <location>
        <position position="76"/>
    </location>
</feature>
<dbReference type="CDD" id="cd01748">
    <property type="entry name" value="GATase1_IGP_Synthase"/>
    <property type="match status" value="1"/>
</dbReference>
<keyword evidence="3" id="KW-0368">Histidine biosynthesis</keyword>
<dbReference type="NCBIfam" id="TIGR01855">
    <property type="entry name" value="IMP_synth_hisH"/>
    <property type="match status" value="1"/>
</dbReference>
<keyword evidence="3" id="KW-0028">Amino-acid biosynthesis</keyword>
<comment type="pathway">
    <text evidence="3">Amino-acid biosynthesis; L-histidine biosynthesis; L-histidine from 5-phospho-alpha-D-ribose 1-diphosphate: step 5/9.</text>
</comment>
<dbReference type="PROSITE" id="PS51273">
    <property type="entry name" value="GATASE_TYPE_1"/>
    <property type="match status" value="1"/>
</dbReference>
<dbReference type="InterPro" id="IPR017926">
    <property type="entry name" value="GATASE"/>
</dbReference>
<evidence type="ECO:0000313" key="6">
    <source>
        <dbReference type="Proteomes" id="UP001138686"/>
    </source>
</evidence>
<protein>
    <recommendedName>
        <fullName evidence="3">Imidazole glycerol phosphate synthase subunit HisH</fullName>
        <ecNumber evidence="3">4.3.2.10</ecNumber>
    </recommendedName>
    <alternativeName>
        <fullName evidence="3">IGP synthase glutaminase subunit</fullName>
        <ecNumber evidence="3">3.5.1.2</ecNumber>
    </alternativeName>
    <alternativeName>
        <fullName evidence="3">IGP synthase subunit HisH</fullName>
    </alternativeName>
    <alternativeName>
        <fullName evidence="3">ImGP synthase subunit HisH</fullName>
        <shortName evidence="3">IGPS subunit HisH</shortName>
    </alternativeName>
</protein>
<dbReference type="GO" id="GO:0005737">
    <property type="term" value="C:cytoplasm"/>
    <property type="evidence" value="ECO:0007669"/>
    <property type="project" value="UniProtKB-SubCell"/>
</dbReference>
<comment type="catalytic activity">
    <reaction evidence="3">
        <text>L-glutamine + H2O = L-glutamate + NH4(+)</text>
        <dbReference type="Rhea" id="RHEA:15889"/>
        <dbReference type="ChEBI" id="CHEBI:15377"/>
        <dbReference type="ChEBI" id="CHEBI:28938"/>
        <dbReference type="ChEBI" id="CHEBI:29985"/>
        <dbReference type="ChEBI" id="CHEBI:58359"/>
        <dbReference type="EC" id="3.5.1.2"/>
    </reaction>
</comment>
<accession>A0A9X1FPS7</accession>
<dbReference type="InterPro" id="IPR010139">
    <property type="entry name" value="Imidazole-glycPsynth_HisH"/>
</dbReference>
<dbReference type="EC" id="4.3.2.10" evidence="3"/>
<comment type="caution">
    <text evidence="5">The sequence shown here is derived from an EMBL/GenBank/DDBJ whole genome shotgun (WGS) entry which is preliminary data.</text>
</comment>
<keyword evidence="2 3" id="KW-0315">Glutamine amidotransferase</keyword>
<comment type="catalytic activity">
    <reaction evidence="3">
        <text>5-[(5-phospho-1-deoxy-D-ribulos-1-ylimino)methylamino]-1-(5-phospho-beta-D-ribosyl)imidazole-4-carboxamide + L-glutamine = D-erythro-1-(imidazol-4-yl)glycerol 3-phosphate + 5-amino-1-(5-phospho-beta-D-ribosyl)imidazole-4-carboxamide + L-glutamate + H(+)</text>
        <dbReference type="Rhea" id="RHEA:24793"/>
        <dbReference type="ChEBI" id="CHEBI:15378"/>
        <dbReference type="ChEBI" id="CHEBI:29985"/>
        <dbReference type="ChEBI" id="CHEBI:58278"/>
        <dbReference type="ChEBI" id="CHEBI:58359"/>
        <dbReference type="ChEBI" id="CHEBI:58475"/>
        <dbReference type="ChEBI" id="CHEBI:58525"/>
        <dbReference type="EC" id="4.3.2.10"/>
    </reaction>
</comment>
<dbReference type="PANTHER" id="PTHR42701:SF1">
    <property type="entry name" value="IMIDAZOLE GLYCEROL PHOSPHATE SYNTHASE SUBUNIT HISH"/>
    <property type="match status" value="1"/>
</dbReference>
<comment type="function">
    <text evidence="3">IGPS catalyzes the conversion of PRFAR and glutamine to IGP, AICAR and glutamate. The HisH subunit catalyzes the hydrolysis of glutamine to glutamate and ammonia as part of the synthesis of IGP and AICAR. The resulting ammonia molecule is channeled to the active site of HisF.</text>
</comment>
<dbReference type="GO" id="GO:0004359">
    <property type="term" value="F:glutaminase activity"/>
    <property type="evidence" value="ECO:0007669"/>
    <property type="project" value="UniProtKB-EC"/>
</dbReference>
<dbReference type="GO" id="GO:0000105">
    <property type="term" value="P:L-histidine biosynthetic process"/>
    <property type="evidence" value="ECO:0007669"/>
    <property type="project" value="UniProtKB-UniRule"/>
</dbReference>
<dbReference type="PIRSF" id="PIRSF000495">
    <property type="entry name" value="Amidotransf_hisH"/>
    <property type="match status" value="1"/>
</dbReference>
<dbReference type="RefSeq" id="WP_219052999.1">
    <property type="nucleotide sequence ID" value="NZ_JAHWDP010000004.1"/>
</dbReference>
<dbReference type="EMBL" id="JAHWDP010000004">
    <property type="protein sequence ID" value="MBW2938469.1"/>
    <property type="molecule type" value="Genomic_DNA"/>
</dbReference>
<dbReference type="EC" id="3.5.1.2" evidence="3"/>
<sequence length="192" mass="21466">MIAILDYNAGNIKSVQNALNRLGYASIITLNRDELLKAEKVIIPGVGEARSAMKFLIENGLDSFIPTLKQPVLGICLGLQLLCKRSEEGNTPCLGIFESIVKLFPPQDIIPHMGWNNFSKVQGTLMQGIKPLQDFYYVHSYYATISKDTKSVCNYILPFSATLEKDNFFATQFHPEKSDSIGETVLKNFLEL</sequence>
<keyword evidence="3" id="KW-0456">Lyase</keyword>
<feature type="active site" evidence="3">
    <location>
        <position position="176"/>
    </location>
</feature>
<keyword evidence="6" id="KW-1185">Reference proteome</keyword>
<name>A0A9X1FPS7_9FLAO</name>
<dbReference type="PANTHER" id="PTHR42701">
    <property type="entry name" value="IMIDAZOLE GLYCEROL PHOSPHATE SYNTHASE SUBUNIT HISH"/>
    <property type="match status" value="1"/>
</dbReference>
<dbReference type="Proteomes" id="UP001138686">
    <property type="component" value="Unassembled WGS sequence"/>
</dbReference>
<feature type="domain" description="Glutamine amidotransferase" evidence="4">
    <location>
        <begin position="4"/>
        <end position="190"/>
    </location>
</feature>
<evidence type="ECO:0000256" key="3">
    <source>
        <dbReference type="HAMAP-Rule" id="MF_00278"/>
    </source>
</evidence>
<proteinExistence type="inferred from homology"/>
<gene>
    <name evidence="3 5" type="primary">hisH</name>
    <name evidence="5" type="ORF">KXJ69_10145</name>
</gene>
<dbReference type="GO" id="GO:0016829">
    <property type="term" value="F:lyase activity"/>
    <property type="evidence" value="ECO:0007669"/>
    <property type="project" value="UniProtKB-KW"/>
</dbReference>
<evidence type="ECO:0000256" key="2">
    <source>
        <dbReference type="ARBA" id="ARBA00022962"/>
    </source>
</evidence>
<dbReference type="Pfam" id="PF00117">
    <property type="entry name" value="GATase"/>
    <property type="match status" value="1"/>
</dbReference>
<evidence type="ECO:0000256" key="1">
    <source>
        <dbReference type="ARBA" id="ARBA00011152"/>
    </source>
</evidence>